<feature type="region of interest" description="Disordered" evidence="1">
    <location>
        <begin position="221"/>
        <end position="336"/>
    </location>
</feature>
<reference evidence="2" key="1">
    <citation type="submission" date="2021-01" db="EMBL/GenBank/DDBJ databases">
        <authorList>
            <person name="Corre E."/>
            <person name="Pelletier E."/>
            <person name="Niang G."/>
            <person name="Scheremetjew M."/>
            <person name="Finn R."/>
            <person name="Kale V."/>
            <person name="Holt S."/>
            <person name="Cochrane G."/>
            <person name="Meng A."/>
            <person name="Brown T."/>
            <person name="Cohen L."/>
        </authorList>
    </citation>
    <scope>NUCLEOTIDE SEQUENCE</scope>
    <source>
        <strain evidence="2">NIES-381</strain>
    </source>
</reference>
<feature type="compositionally biased region" description="Pro residues" evidence="1">
    <location>
        <begin position="327"/>
        <end position="336"/>
    </location>
</feature>
<feature type="region of interest" description="Disordered" evidence="1">
    <location>
        <begin position="110"/>
        <end position="152"/>
    </location>
</feature>
<gene>
    <name evidence="2" type="ORF">EGYM00392_LOCUS18222</name>
</gene>
<dbReference type="AlphaFoldDB" id="A0A7S1IBF5"/>
<protein>
    <submittedName>
        <fullName evidence="2">Uncharacterized protein</fullName>
    </submittedName>
</protein>
<sequence length="336" mass="36493">MIAQTMGQFTTPLPGELDPGTNISSDEYGDEHMVQFRCCPYSARRPSTIHGFDFDSIRGVCDKSGCVASSVKAVDHYLGLSTVPLHVGHEAQDGEKLFKCNSNAPCYRNQGPEEPCEPRVRSYSATHPRNAKPPTAPNRPMSSNPPADASNPAAHWVARNISRPASAKRRPASAQGRQEQVEDRPGYYLCGMPTMNCPAINDNGQNDLDWAMLLEETFGPDLAQNSPVKMDDLPRGLVSGKPEASELKSAKAQRSKPSASQHTASRQPREDSCLVEGEQMSRTACGKRILRPVSSTGKRSGLPKSVAEAEKEPMKRRTRSASRKLAPPSPDSPTVA</sequence>
<organism evidence="2">
    <name type="scientific">Eutreptiella gymnastica</name>
    <dbReference type="NCBI Taxonomy" id="73025"/>
    <lineage>
        <taxon>Eukaryota</taxon>
        <taxon>Discoba</taxon>
        <taxon>Euglenozoa</taxon>
        <taxon>Euglenida</taxon>
        <taxon>Spirocuta</taxon>
        <taxon>Euglenophyceae</taxon>
        <taxon>Eutreptiales</taxon>
        <taxon>Eutreptiaceae</taxon>
        <taxon>Eutreptiella</taxon>
    </lineage>
</organism>
<feature type="compositionally biased region" description="Polar residues" evidence="1">
    <location>
        <begin position="255"/>
        <end position="266"/>
    </location>
</feature>
<evidence type="ECO:0000256" key="1">
    <source>
        <dbReference type="SAM" id="MobiDB-lite"/>
    </source>
</evidence>
<feature type="compositionally biased region" description="Low complexity" evidence="1">
    <location>
        <begin position="140"/>
        <end position="152"/>
    </location>
</feature>
<evidence type="ECO:0000313" key="2">
    <source>
        <dbReference type="EMBL" id="CAD9007130.1"/>
    </source>
</evidence>
<feature type="compositionally biased region" description="Polar residues" evidence="1">
    <location>
        <begin position="1"/>
        <end position="11"/>
    </location>
</feature>
<name>A0A7S1IBF5_9EUGL</name>
<feature type="region of interest" description="Disordered" evidence="1">
    <location>
        <begin position="1"/>
        <end position="26"/>
    </location>
</feature>
<feature type="region of interest" description="Disordered" evidence="1">
    <location>
        <begin position="162"/>
        <end position="181"/>
    </location>
</feature>
<accession>A0A7S1IBF5</accession>
<dbReference type="EMBL" id="HBGA01049735">
    <property type="protein sequence ID" value="CAD9007130.1"/>
    <property type="molecule type" value="Transcribed_RNA"/>
</dbReference>
<proteinExistence type="predicted"/>